<evidence type="ECO:0000256" key="5">
    <source>
        <dbReference type="ARBA" id="ARBA00022856"/>
    </source>
</evidence>
<evidence type="ECO:0000313" key="8">
    <source>
        <dbReference type="EMBL" id="KXB36117.1"/>
    </source>
</evidence>
<gene>
    <name evidence="8" type="ORF">HMPREF3187_01034</name>
</gene>
<dbReference type="InterPro" id="IPR030678">
    <property type="entry name" value="Peptide/Ni-bd"/>
</dbReference>
<dbReference type="Gene3D" id="3.90.76.10">
    <property type="entry name" value="Dipeptide-binding Protein, Domain 1"/>
    <property type="match status" value="1"/>
</dbReference>
<dbReference type="FunFam" id="3.90.76.10:FF:000001">
    <property type="entry name" value="Oligopeptide ABC transporter substrate-binding protein"/>
    <property type="match status" value="1"/>
</dbReference>
<dbReference type="CDD" id="cd08504">
    <property type="entry name" value="PBP2_OppA"/>
    <property type="match status" value="1"/>
</dbReference>
<dbReference type="OrthoDB" id="9801912at2"/>
<feature type="signal peptide" evidence="6">
    <location>
        <begin position="1"/>
        <end position="20"/>
    </location>
</feature>
<dbReference type="STRING" id="87541.AWM71_03210"/>
<evidence type="ECO:0000256" key="1">
    <source>
        <dbReference type="ARBA" id="ARBA00004196"/>
    </source>
</evidence>
<name>A0A133XYW2_9LACT</name>
<dbReference type="InterPro" id="IPR039424">
    <property type="entry name" value="SBP_5"/>
</dbReference>
<comment type="subcellular location">
    <subcellularLocation>
        <location evidence="1">Cell envelope</location>
    </subcellularLocation>
</comment>
<dbReference type="PIRSF" id="PIRSF002741">
    <property type="entry name" value="MppA"/>
    <property type="match status" value="1"/>
</dbReference>
<evidence type="ECO:0000256" key="2">
    <source>
        <dbReference type="ARBA" id="ARBA00005695"/>
    </source>
</evidence>
<dbReference type="EMBL" id="LSCQ01000048">
    <property type="protein sequence ID" value="KXB36117.1"/>
    <property type="molecule type" value="Genomic_DNA"/>
</dbReference>
<sequence>MKRKNFAVLLCLMSVLFLLGACQKQSQTGGHKKVLNWVQSSELSTGDSTKAYDIFNYDVIGQFQEGLYVYDKDNKTVPAGCDGEPEVTDEGKHYRFHLRKDAKWSNGDPVTAKDYVFAWKRAVDPATAAQNAYVMYNIKNAKDINMKKAPLDSLGVKAVDDYTLDVQLEKATPYFKKNLIATIFFPLNEKFVKEKGDSYGMNADNLLSNGPFVIKGWDGTNSEWSYDKNDKYWDKDNVKLDQVKVQVIKDPSTSNNLFEGGKTDVAFLSGDLAKQYKDSPDFKAIPTASSVYLEYGTGYKKELQNEHLRRAMSLCVDRDVLINKVLMNGSTVPVNQLPVDYAKDPKTGKDFTEIVENHVIYDPEKAKEEWQKAKQELGKDTIEFEMLVTDDEMSKQVGEFVQSQIQTTLPDLKVNMKVMPTPPMFAKITSTKFDMGICGWAGSLGDPIEYYDIFTSDSARNHTLYKSSEYDELIRKAKDDYGNDEQARFDTLVEAQNHLGRHAVTMPLYMRAYPVRLSPRVKGLETHRIGTRFVFRNIELEEKAK</sequence>
<feature type="domain" description="Solute-binding protein family 5" evidence="7">
    <location>
        <begin position="83"/>
        <end position="459"/>
    </location>
</feature>
<dbReference type="GO" id="GO:0042597">
    <property type="term" value="C:periplasmic space"/>
    <property type="evidence" value="ECO:0007669"/>
    <property type="project" value="UniProtKB-ARBA"/>
</dbReference>
<feature type="chain" id="PRO_5038727670" evidence="6">
    <location>
        <begin position="21"/>
        <end position="545"/>
    </location>
</feature>
<dbReference type="InterPro" id="IPR000914">
    <property type="entry name" value="SBP_5_dom"/>
</dbReference>
<evidence type="ECO:0000256" key="4">
    <source>
        <dbReference type="ARBA" id="ARBA00022729"/>
    </source>
</evidence>
<dbReference type="Gene3D" id="3.40.190.10">
    <property type="entry name" value="Periplasmic binding protein-like II"/>
    <property type="match status" value="1"/>
</dbReference>
<evidence type="ECO:0000256" key="6">
    <source>
        <dbReference type="SAM" id="SignalP"/>
    </source>
</evidence>
<dbReference type="PANTHER" id="PTHR30290:SF10">
    <property type="entry name" value="PERIPLASMIC OLIGOPEPTIDE-BINDING PROTEIN-RELATED"/>
    <property type="match status" value="1"/>
</dbReference>
<keyword evidence="5" id="KW-0571">Peptide transport</keyword>
<accession>A0A133XYW2</accession>
<reference evidence="8 9" key="1">
    <citation type="submission" date="2016-01" db="EMBL/GenBank/DDBJ databases">
        <authorList>
            <person name="Oliw E.H."/>
        </authorList>
    </citation>
    <scope>NUCLEOTIDE SEQUENCE [LARGE SCALE GENOMIC DNA]</scope>
    <source>
        <strain evidence="8 9">KA00635</strain>
    </source>
</reference>
<keyword evidence="3" id="KW-0813">Transport</keyword>
<evidence type="ECO:0000256" key="3">
    <source>
        <dbReference type="ARBA" id="ARBA00022448"/>
    </source>
</evidence>
<dbReference type="SUPFAM" id="SSF53850">
    <property type="entry name" value="Periplasmic binding protein-like II"/>
    <property type="match status" value="1"/>
</dbReference>
<dbReference type="GO" id="GO:0015833">
    <property type="term" value="P:peptide transport"/>
    <property type="evidence" value="ECO:0007669"/>
    <property type="project" value="UniProtKB-KW"/>
</dbReference>
<dbReference type="GO" id="GO:1904680">
    <property type="term" value="F:peptide transmembrane transporter activity"/>
    <property type="evidence" value="ECO:0007669"/>
    <property type="project" value="TreeGrafter"/>
</dbReference>
<evidence type="ECO:0000313" key="9">
    <source>
        <dbReference type="Proteomes" id="UP000070422"/>
    </source>
</evidence>
<protein>
    <submittedName>
        <fullName evidence="8">ABC transporter, substrate-binding protein, family 5</fullName>
    </submittedName>
</protein>
<dbReference type="PROSITE" id="PS51257">
    <property type="entry name" value="PROKAR_LIPOPROTEIN"/>
    <property type="match status" value="1"/>
</dbReference>
<dbReference type="Pfam" id="PF00496">
    <property type="entry name" value="SBP_bac_5"/>
    <property type="match status" value="1"/>
</dbReference>
<dbReference type="GO" id="GO:0030313">
    <property type="term" value="C:cell envelope"/>
    <property type="evidence" value="ECO:0007669"/>
    <property type="project" value="UniProtKB-SubCell"/>
</dbReference>
<dbReference type="GO" id="GO:0043190">
    <property type="term" value="C:ATP-binding cassette (ABC) transporter complex"/>
    <property type="evidence" value="ECO:0007669"/>
    <property type="project" value="InterPro"/>
</dbReference>
<organism evidence="8 9">
    <name type="scientific">Aerococcus christensenii</name>
    <dbReference type="NCBI Taxonomy" id="87541"/>
    <lineage>
        <taxon>Bacteria</taxon>
        <taxon>Bacillati</taxon>
        <taxon>Bacillota</taxon>
        <taxon>Bacilli</taxon>
        <taxon>Lactobacillales</taxon>
        <taxon>Aerococcaceae</taxon>
        <taxon>Aerococcus</taxon>
    </lineage>
</organism>
<keyword evidence="5" id="KW-0653">Protein transport</keyword>
<comment type="similarity">
    <text evidence="2">Belongs to the bacterial solute-binding protein 5 family.</text>
</comment>
<dbReference type="PATRIC" id="fig|87541.4.peg.1025"/>
<evidence type="ECO:0000259" key="7">
    <source>
        <dbReference type="Pfam" id="PF00496"/>
    </source>
</evidence>
<dbReference type="AlphaFoldDB" id="A0A133XYW2"/>
<proteinExistence type="inferred from homology"/>
<dbReference type="PANTHER" id="PTHR30290">
    <property type="entry name" value="PERIPLASMIC BINDING COMPONENT OF ABC TRANSPORTER"/>
    <property type="match status" value="1"/>
</dbReference>
<dbReference type="Proteomes" id="UP000070422">
    <property type="component" value="Unassembled WGS sequence"/>
</dbReference>
<keyword evidence="4 6" id="KW-0732">Signal</keyword>
<dbReference type="Gene3D" id="3.10.105.10">
    <property type="entry name" value="Dipeptide-binding Protein, Domain 3"/>
    <property type="match status" value="1"/>
</dbReference>
<comment type="caution">
    <text evidence="8">The sequence shown here is derived from an EMBL/GenBank/DDBJ whole genome shotgun (WGS) entry which is preliminary data.</text>
</comment>
<dbReference type="RefSeq" id="WP_060936899.1">
    <property type="nucleotide sequence ID" value="NZ_JASOZP010000004.1"/>
</dbReference>